<keyword evidence="3 8" id="KW-0479">Metal-binding</keyword>
<dbReference type="OrthoDB" id="75992at2157"/>
<keyword evidence="7 8" id="KW-0051">Antiviral defense</keyword>
<dbReference type="EMBL" id="AP012489">
    <property type="protein sequence ID" value="BAN90255.1"/>
    <property type="molecule type" value="Genomic_DNA"/>
</dbReference>
<keyword evidence="4 8" id="KW-0255">Endonuclease</keyword>
<comment type="function">
    <text evidence="8">CRISPR (clustered regularly interspaced short palindromic repeat), is an adaptive immune system that provides protection against mobile genetic elements (viruses, transposable elements and conjugative plasmids). CRISPR clusters contain sequences complementary to antecedent mobile elements and target invading nucleic acids. CRISPR clusters are transcribed and processed into CRISPR RNA (crRNA). Functions as a ssRNA-specific endoribonuclease. Involved in the integration of spacer DNA into the CRISPR cassette.</text>
</comment>
<dbReference type="eggNOG" id="arCOG04194">
    <property type="taxonomic scope" value="Archaea"/>
</dbReference>
<accession>U3TDZ5</accession>
<dbReference type="SUPFAM" id="SSF143430">
    <property type="entry name" value="TTP0101/SSO1404-like"/>
    <property type="match status" value="1"/>
</dbReference>
<dbReference type="GO" id="GO:0043571">
    <property type="term" value="P:maintenance of CRISPR repeat elements"/>
    <property type="evidence" value="ECO:0007669"/>
    <property type="project" value="UniProtKB-UniRule"/>
</dbReference>
<dbReference type="Proteomes" id="UP000016887">
    <property type="component" value="Chromosome"/>
</dbReference>
<dbReference type="KEGG" id="acj:ACAM_0786"/>
<evidence type="ECO:0000313" key="10">
    <source>
        <dbReference type="Proteomes" id="UP000016887"/>
    </source>
</evidence>
<comment type="similarity">
    <text evidence="8">Belongs to the CRISPR-associated endoribonuclease Cas2 protein family.</text>
</comment>
<keyword evidence="2 8" id="KW-0540">Nuclease</keyword>
<evidence type="ECO:0000256" key="1">
    <source>
        <dbReference type="ARBA" id="ARBA00001946"/>
    </source>
</evidence>
<evidence type="ECO:0000256" key="4">
    <source>
        <dbReference type="ARBA" id="ARBA00022759"/>
    </source>
</evidence>
<evidence type="ECO:0000256" key="5">
    <source>
        <dbReference type="ARBA" id="ARBA00022801"/>
    </source>
</evidence>
<evidence type="ECO:0000313" key="9">
    <source>
        <dbReference type="EMBL" id="BAN90255.1"/>
    </source>
</evidence>
<dbReference type="Pfam" id="PF09827">
    <property type="entry name" value="CRISPR_Cas2"/>
    <property type="match status" value="1"/>
</dbReference>
<comment type="subunit">
    <text evidence="8">Homodimer, forms a heterotetramer with a Cas1 homodimer.</text>
</comment>
<dbReference type="HAMAP" id="MF_01471">
    <property type="entry name" value="Cas2"/>
    <property type="match status" value="1"/>
</dbReference>
<feature type="binding site" evidence="8">
    <location>
        <position position="9"/>
    </location>
    <ligand>
        <name>Mg(2+)</name>
        <dbReference type="ChEBI" id="CHEBI:18420"/>
        <note>catalytic</note>
    </ligand>
</feature>
<dbReference type="Gene3D" id="3.30.70.240">
    <property type="match status" value="1"/>
</dbReference>
<dbReference type="CDD" id="cd09725">
    <property type="entry name" value="Cas2_I_II_III"/>
    <property type="match status" value="1"/>
</dbReference>
<dbReference type="InterPro" id="IPR021127">
    <property type="entry name" value="CRISPR_associated_Cas2"/>
</dbReference>
<dbReference type="PANTHER" id="PTHR34405">
    <property type="entry name" value="CRISPR-ASSOCIATED ENDORIBONUCLEASE CAS2"/>
    <property type="match status" value="1"/>
</dbReference>
<dbReference type="InterPro" id="IPR019199">
    <property type="entry name" value="Virulence_VapD/CRISPR_Cas2"/>
</dbReference>
<comment type="cofactor">
    <cofactor evidence="1 8">
        <name>Mg(2+)</name>
        <dbReference type="ChEBI" id="CHEBI:18420"/>
    </cofactor>
</comment>
<protein>
    <recommendedName>
        <fullName evidence="8">CRISPR-associated endoribonuclease Cas2</fullName>
        <ecNumber evidence="8">3.1.-.-</ecNumber>
    </recommendedName>
</protein>
<dbReference type="GO" id="GO:0004521">
    <property type="term" value="F:RNA endonuclease activity"/>
    <property type="evidence" value="ECO:0007669"/>
    <property type="project" value="InterPro"/>
</dbReference>
<dbReference type="GO" id="GO:0016787">
    <property type="term" value="F:hydrolase activity"/>
    <property type="evidence" value="ECO:0007669"/>
    <property type="project" value="UniProtKB-KW"/>
</dbReference>
<evidence type="ECO:0000256" key="3">
    <source>
        <dbReference type="ARBA" id="ARBA00022723"/>
    </source>
</evidence>
<sequence length="92" mass="10206">MVYVLIAYDISNDSKRLKASQKLLQMGFARVQKSVYIAKGGRSLAKEAYRALQRLADSRKDKIMVMVIPGDSVRDAYGLGGSLEDVKRVVVV</sequence>
<dbReference type="NCBIfam" id="TIGR01573">
    <property type="entry name" value="cas2"/>
    <property type="match status" value="1"/>
</dbReference>
<dbReference type="EC" id="3.1.-.-" evidence="8"/>
<dbReference type="AlphaFoldDB" id="U3TDZ5"/>
<evidence type="ECO:0000256" key="2">
    <source>
        <dbReference type="ARBA" id="ARBA00022722"/>
    </source>
</evidence>
<keyword evidence="5 8" id="KW-0378">Hydrolase</keyword>
<name>U3TDZ5_9CREN</name>
<organism evidence="9 10">
    <name type="scientific">Aeropyrum camini SY1 = JCM 12091</name>
    <dbReference type="NCBI Taxonomy" id="1198449"/>
    <lineage>
        <taxon>Archaea</taxon>
        <taxon>Thermoproteota</taxon>
        <taxon>Thermoprotei</taxon>
        <taxon>Desulfurococcales</taxon>
        <taxon>Desulfurococcaceae</taxon>
        <taxon>Aeropyrum</taxon>
    </lineage>
</organism>
<dbReference type="STRING" id="1198449.ACAM_0786"/>
<keyword evidence="10" id="KW-1185">Reference proteome</keyword>
<reference evidence="9 10" key="1">
    <citation type="journal article" date="2013" name="Appl. Environ. Microbiol.">
        <title>Variation of the Virus-Related Elements within Syntenic Genomes of the Hyperthermophilic Archaeon Aeropyrum.</title>
        <authorList>
            <person name="Daifuku T."/>
            <person name="Yoshida T."/>
            <person name="Kitamura T."/>
            <person name="Kawaichi S."/>
            <person name="Inoue T."/>
            <person name="Nomura K."/>
            <person name="Yoshida Y."/>
            <person name="Kuno S."/>
            <person name="Sako Y."/>
        </authorList>
    </citation>
    <scope>NUCLEOTIDE SEQUENCE [LARGE SCALE GENOMIC DNA]</scope>
    <source>
        <strain evidence="9 10">SY1</strain>
    </source>
</reference>
<evidence type="ECO:0000256" key="7">
    <source>
        <dbReference type="ARBA" id="ARBA00023118"/>
    </source>
</evidence>
<dbReference type="GO" id="GO:0046872">
    <property type="term" value="F:metal ion binding"/>
    <property type="evidence" value="ECO:0007669"/>
    <property type="project" value="UniProtKB-UniRule"/>
</dbReference>
<evidence type="ECO:0000256" key="6">
    <source>
        <dbReference type="ARBA" id="ARBA00022842"/>
    </source>
</evidence>
<gene>
    <name evidence="8 9" type="primary">cas2</name>
    <name evidence="9" type="ORF">ACAM_0786</name>
</gene>
<dbReference type="PANTHER" id="PTHR34405:SF3">
    <property type="entry name" value="CRISPR-ASSOCIATED ENDORIBONUCLEASE CAS2 3"/>
    <property type="match status" value="1"/>
</dbReference>
<dbReference type="GO" id="GO:0051607">
    <property type="term" value="P:defense response to virus"/>
    <property type="evidence" value="ECO:0007669"/>
    <property type="project" value="UniProtKB-UniRule"/>
</dbReference>
<keyword evidence="6 8" id="KW-0460">Magnesium</keyword>
<proteinExistence type="inferred from homology"/>
<evidence type="ECO:0000256" key="8">
    <source>
        <dbReference type="HAMAP-Rule" id="MF_01471"/>
    </source>
</evidence>